<evidence type="ECO:0000256" key="5">
    <source>
        <dbReference type="ARBA" id="ARBA00022840"/>
    </source>
</evidence>
<evidence type="ECO:0000313" key="14">
    <source>
        <dbReference type="EMBL" id="KKP66654.1"/>
    </source>
</evidence>
<comment type="similarity">
    <text evidence="1">Belongs to the helicase family. UvrD subfamily.</text>
</comment>
<dbReference type="GO" id="GO:0043138">
    <property type="term" value="F:3'-5' DNA helicase activity"/>
    <property type="evidence" value="ECO:0007669"/>
    <property type="project" value="UniProtKB-EC"/>
</dbReference>
<evidence type="ECO:0000256" key="6">
    <source>
        <dbReference type="ARBA" id="ARBA00023125"/>
    </source>
</evidence>
<dbReference type="Gene3D" id="1.10.10.160">
    <property type="match status" value="1"/>
</dbReference>
<dbReference type="InterPro" id="IPR014016">
    <property type="entry name" value="UvrD-like_ATP-bd"/>
</dbReference>
<evidence type="ECO:0000259" key="13">
    <source>
        <dbReference type="PROSITE" id="PS51217"/>
    </source>
</evidence>
<evidence type="ECO:0000256" key="4">
    <source>
        <dbReference type="ARBA" id="ARBA00022806"/>
    </source>
</evidence>
<feature type="domain" description="UvrD-like helicase ATP-binding" evidence="12">
    <location>
        <begin position="5"/>
        <end position="295"/>
    </location>
</feature>
<comment type="catalytic activity">
    <reaction evidence="8">
        <text>Couples ATP hydrolysis with the unwinding of duplex DNA by translocating in the 3'-5' direction.</text>
        <dbReference type="EC" id="5.6.2.4"/>
    </reaction>
</comment>
<organism evidence="14 15">
    <name type="scientific">Candidatus Nomurabacteria bacterium GW2011_GWE1_35_16</name>
    <dbReference type="NCBI Taxonomy" id="1618761"/>
    <lineage>
        <taxon>Bacteria</taxon>
        <taxon>Candidatus Nomuraibacteriota</taxon>
    </lineage>
</organism>
<dbReference type="CDD" id="cd18807">
    <property type="entry name" value="SF1_C_UvrD"/>
    <property type="match status" value="1"/>
</dbReference>
<dbReference type="Pfam" id="PF13361">
    <property type="entry name" value="UvrD_C"/>
    <property type="match status" value="1"/>
</dbReference>
<evidence type="ECO:0000256" key="3">
    <source>
        <dbReference type="ARBA" id="ARBA00022801"/>
    </source>
</evidence>
<evidence type="ECO:0000256" key="10">
    <source>
        <dbReference type="ARBA" id="ARBA00048988"/>
    </source>
</evidence>
<dbReference type="EC" id="5.6.2.4" evidence="9"/>
<dbReference type="PROSITE" id="PS51217">
    <property type="entry name" value="UVRD_HELICASE_CTER"/>
    <property type="match status" value="1"/>
</dbReference>
<evidence type="ECO:0000256" key="11">
    <source>
        <dbReference type="PROSITE-ProRule" id="PRU00560"/>
    </source>
</evidence>
<dbReference type="PATRIC" id="fig|1618761.3.peg.265"/>
<dbReference type="PANTHER" id="PTHR11070">
    <property type="entry name" value="UVRD / RECB / PCRA DNA HELICASE FAMILY MEMBER"/>
    <property type="match status" value="1"/>
</dbReference>
<dbReference type="SUPFAM" id="SSF52540">
    <property type="entry name" value="P-loop containing nucleoside triphosphate hydrolases"/>
    <property type="match status" value="1"/>
</dbReference>
<dbReference type="EMBL" id="LBPY01000004">
    <property type="protein sequence ID" value="KKP66654.1"/>
    <property type="molecule type" value="Genomic_DNA"/>
</dbReference>
<keyword evidence="7" id="KW-0413">Isomerase</keyword>
<dbReference type="Gene3D" id="1.10.486.10">
    <property type="entry name" value="PCRA, domain 4"/>
    <property type="match status" value="1"/>
</dbReference>
<dbReference type="InterPro" id="IPR000212">
    <property type="entry name" value="DNA_helicase_UvrD/REP"/>
</dbReference>
<reference evidence="14 15" key="1">
    <citation type="journal article" date="2015" name="Nature">
        <title>rRNA introns, odd ribosomes, and small enigmatic genomes across a large radiation of phyla.</title>
        <authorList>
            <person name="Brown C.T."/>
            <person name="Hug L.A."/>
            <person name="Thomas B.C."/>
            <person name="Sharon I."/>
            <person name="Castelle C.J."/>
            <person name="Singh A."/>
            <person name="Wilkins M.J."/>
            <person name="Williams K.H."/>
            <person name="Banfield J.F."/>
        </authorList>
    </citation>
    <scope>NUCLEOTIDE SEQUENCE [LARGE SCALE GENOMIC DNA]</scope>
</reference>
<evidence type="ECO:0000259" key="12">
    <source>
        <dbReference type="PROSITE" id="PS51198"/>
    </source>
</evidence>
<dbReference type="GO" id="GO:0003677">
    <property type="term" value="F:DNA binding"/>
    <property type="evidence" value="ECO:0007669"/>
    <property type="project" value="UniProtKB-KW"/>
</dbReference>
<comment type="catalytic activity">
    <reaction evidence="10">
        <text>ATP + H2O = ADP + phosphate + H(+)</text>
        <dbReference type="Rhea" id="RHEA:13065"/>
        <dbReference type="ChEBI" id="CHEBI:15377"/>
        <dbReference type="ChEBI" id="CHEBI:15378"/>
        <dbReference type="ChEBI" id="CHEBI:30616"/>
        <dbReference type="ChEBI" id="CHEBI:43474"/>
        <dbReference type="ChEBI" id="CHEBI:456216"/>
        <dbReference type="EC" id="5.6.2.4"/>
    </reaction>
</comment>
<dbReference type="Pfam" id="PF00580">
    <property type="entry name" value="UvrD-helicase"/>
    <property type="match status" value="1"/>
</dbReference>
<dbReference type="GO" id="GO:0016887">
    <property type="term" value="F:ATP hydrolysis activity"/>
    <property type="evidence" value="ECO:0007669"/>
    <property type="project" value="RHEA"/>
</dbReference>
<dbReference type="AlphaFoldDB" id="A0A0G0BBG0"/>
<dbReference type="GO" id="GO:0005829">
    <property type="term" value="C:cytosol"/>
    <property type="evidence" value="ECO:0007669"/>
    <property type="project" value="TreeGrafter"/>
</dbReference>
<evidence type="ECO:0000313" key="15">
    <source>
        <dbReference type="Proteomes" id="UP000034952"/>
    </source>
</evidence>
<keyword evidence="3 11" id="KW-0378">Hydrolase</keyword>
<accession>A0A0G0BBG0</accession>
<proteinExistence type="inferred from homology"/>
<comment type="caution">
    <text evidence="14">The sequence shown here is derived from an EMBL/GenBank/DDBJ whole genome shotgun (WGS) entry which is preliminary data.</text>
</comment>
<dbReference type="Gene3D" id="3.40.50.300">
    <property type="entry name" value="P-loop containing nucleotide triphosphate hydrolases"/>
    <property type="match status" value="2"/>
</dbReference>
<dbReference type="GO" id="GO:0000725">
    <property type="term" value="P:recombinational repair"/>
    <property type="evidence" value="ECO:0007669"/>
    <property type="project" value="TreeGrafter"/>
</dbReference>
<protein>
    <recommendedName>
        <fullName evidence="9">DNA 3'-5' helicase</fullName>
        <ecNumber evidence="9">5.6.2.4</ecNumber>
    </recommendedName>
</protein>
<keyword evidence="2 11" id="KW-0547">Nucleotide-binding</keyword>
<sequence length="647" mass="73683">MEYLDSLNDKQKEAVLYIEGPLLIVAGAGAGKTKTITHRIIHLIHEGVDPSSILAVTFTNKAAKEMRDRVMMLLENKIHGVSAPERSSGAGIPFVSTFHSLGVHIIKENAHLIGLTKHFAIIDESDAISIIKDVMKEHDIDPKQHEPRKIKSIISKSKGDFISLENYRANVKSSIQSIVALVWGGYEARLKKEKGLDFDDLLLESVLILRKFGDIRNKYQERWQYVHVDEYQDTNEVQYEMTKLLVGKNENICVVGDTDQNIYSWRGANIKNMLHFEKDYPSAKIVMLEQNYRSTGKIIEAANNVIEKNQYRVPKTLFTKNVDGEQIVVCEAYDEVSEADFVAREIDELLRENKPEDIAILYRANFQSRVLEEALLSRQIPYQVLGIKFFERKEIKDILSYVKASLNKESLSDIKRIINTPARGIGKVTLTKILAGLSSELPAGMQIKINKFYALLEEIHEYIDTHKPTEVIKYIIEKSGLEDELSHGTNEEMERLENMKELVTLCLKYDEMEDGIEKLLEDASLSSDQDGLIPSNTDKKGGVRLMTVHASKGLEFKYVFVTGLEQDLFPHARTGTGTKEDKEEERRLFYVALTRAEKKLFLTYASLRTIFGMKQVNTPSEFIYDIPAHLTDFTQSYSRGGEKIVYL</sequence>
<dbReference type="InterPro" id="IPR013986">
    <property type="entry name" value="DExx_box_DNA_helicase_dom_sf"/>
</dbReference>
<dbReference type="GO" id="GO:0033202">
    <property type="term" value="C:DNA helicase complex"/>
    <property type="evidence" value="ECO:0007669"/>
    <property type="project" value="TreeGrafter"/>
</dbReference>
<dbReference type="PANTHER" id="PTHR11070:SF2">
    <property type="entry name" value="ATP-DEPENDENT DNA HELICASE SRS2"/>
    <property type="match status" value="1"/>
</dbReference>
<keyword evidence="5 11" id="KW-0067">ATP-binding</keyword>
<evidence type="ECO:0000256" key="2">
    <source>
        <dbReference type="ARBA" id="ARBA00022741"/>
    </source>
</evidence>
<evidence type="ECO:0000256" key="7">
    <source>
        <dbReference type="ARBA" id="ARBA00023235"/>
    </source>
</evidence>
<dbReference type="PROSITE" id="PS51198">
    <property type="entry name" value="UVRD_HELICASE_ATP_BIND"/>
    <property type="match status" value="1"/>
</dbReference>
<dbReference type="CDD" id="cd17932">
    <property type="entry name" value="DEXQc_UvrD"/>
    <property type="match status" value="1"/>
</dbReference>
<name>A0A0G0BBG0_9BACT</name>
<evidence type="ECO:0000256" key="9">
    <source>
        <dbReference type="ARBA" id="ARBA00034808"/>
    </source>
</evidence>
<dbReference type="Proteomes" id="UP000034952">
    <property type="component" value="Unassembled WGS sequence"/>
</dbReference>
<evidence type="ECO:0000256" key="1">
    <source>
        <dbReference type="ARBA" id="ARBA00009922"/>
    </source>
</evidence>
<keyword evidence="4 11" id="KW-0347">Helicase</keyword>
<gene>
    <name evidence="14" type="ORF">UR64_C0004G0035</name>
</gene>
<dbReference type="InterPro" id="IPR014017">
    <property type="entry name" value="DNA_helicase_UvrD-like_C"/>
</dbReference>
<dbReference type="GO" id="GO:0005524">
    <property type="term" value="F:ATP binding"/>
    <property type="evidence" value="ECO:0007669"/>
    <property type="project" value="UniProtKB-UniRule"/>
</dbReference>
<feature type="domain" description="UvrD-like helicase C-terminal" evidence="13">
    <location>
        <begin position="296"/>
        <end position="553"/>
    </location>
</feature>
<dbReference type="InterPro" id="IPR027417">
    <property type="entry name" value="P-loop_NTPase"/>
</dbReference>
<evidence type="ECO:0000256" key="8">
    <source>
        <dbReference type="ARBA" id="ARBA00034617"/>
    </source>
</evidence>
<feature type="binding site" evidence="11">
    <location>
        <begin position="26"/>
        <end position="33"/>
    </location>
    <ligand>
        <name>ATP</name>
        <dbReference type="ChEBI" id="CHEBI:30616"/>
    </ligand>
</feature>
<keyword evidence="6" id="KW-0238">DNA-binding</keyword>